<evidence type="ECO:0000256" key="6">
    <source>
        <dbReference type="SAM" id="Phobius"/>
    </source>
</evidence>
<feature type="binding site" evidence="5">
    <location>
        <position position="73"/>
    </location>
    <ligand>
        <name>Zn(2+)</name>
        <dbReference type="ChEBI" id="CHEBI:29105"/>
    </ligand>
</feature>
<keyword evidence="2 6" id="KW-0812">Transmembrane</keyword>
<evidence type="ECO:0000256" key="3">
    <source>
        <dbReference type="ARBA" id="ARBA00022989"/>
    </source>
</evidence>
<dbReference type="EMBL" id="CAJVPG010000472">
    <property type="protein sequence ID" value="CAG8431708.1"/>
    <property type="molecule type" value="Genomic_DNA"/>
</dbReference>
<sequence length="238" mass="25937">MEASHCLSKPRSALQYKPVHTSGSVDPKYHLCGSIILLYFIYHVSLFRSSNANRALVSLLAKLFCFGTSTTCHYMLDSAKQLPSFYILLDHIEIILHIWGTSVSVLLLETTGSGNINYIVLGVTLGGVLCATYLITWPREKNERVLVAGGFGGLASCSVSIYNAIFSSISRLTASYIFMGLVNGIGGWLYSRGSKQVLSQRSPKSFTVSGHLLMHLCSLISSVFHATILVSSVCICQT</sequence>
<dbReference type="InterPro" id="IPR004254">
    <property type="entry name" value="AdipoR/HlyIII-related"/>
</dbReference>
<feature type="transmembrane region" description="Helical" evidence="6">
    <location>
        <begin position="28"/>
        <end position="47"/>
    </location>
</feature>
<dbReference type="OrthoDB" id="4270193at2759"/>
<dbReference type="AlphaFoldDB" id="A0A9W4K1P9"/>
<keyword evidence="5" id="KW-0862">Zinc</keyword>
<evidence type="ECO:0000256" key="1">
    <source>
        <dbReference type="ARBA" id="ARBA00004141"/>
    </source>
</evidence>
<dbReference type="GO" id="GO:0016020">
    <property type="term" value="C:membrane"/>
    <property type="evidence" value="ECO:0007669"/>
    <property type="project" value="UniProtKB-SubCell"/>
</dbReference>
<keyword evidence="3 6" id="KW-1133">Transmembrane helix</keyword>
<evidence type="ECO:0000256" key="4">
    <source>
        <dbReference type="ARBA" id="ARBA00023136"/>
    </source>
</evidence>
<comment type="caution">
    <text evidence="7">The sequence shown here is derived from an EMBL/GenBank/DDBJ whole genome shotgun (WGS) entry which is preliminary data.</text>
</comment>
<feature type="binding site" evidence="5">
    <location>
        <position position="215"/>
    </location>
    <ligand>
        <name>Zn(2+)</name>
        <dbReference type="ChEBI" id="CHEBI:29105"/>
    </ligand>
</feature>
<keyword evidence="4 6" id="KW-0472">Membrane</keyword>
<accession>A0A9W4K1P9</accession>
<gene>
    <name evidence="7" type="ORF">PSALAMII_LOCUS11594</name>
</gene>
<feature type="transmembrane region" description="Helical" evidence="6">
    <location>
        <begin position="172"/>
        <end position="191"/>
    </location>
</feature>
<name>A0A9W4K1P9_9EURO</name>
<feature type="transmembrane region" description="Helical" evidence="6">
    <location>
        <begin position="212"/>
        <end position="233"/>
    </location>
</feature>
<feature type="transmembrane region" description="Helical" evidence="6">
    <location>
        <begin position="145"/>
        <end position="166"/>
    </location>
</feature>
<keyword evidence="5" id="KW-0479">Metal-binding</keyword>
<evidence type="ECO:0000313" key="7">
    <source>
        <dbReference type="EMBL" id="CAG8431708.1"/>
    </source>
</evidence>
<protein>
    <submittedName>
        <fullName evidence="7">Uncharacterized protein</fullName>
    </submittedName>
</protein>
<keyword evidence="8" id="KW-1185">Reference proteome</keyword>
<evidence type="ECO:0000256" key="5">
    <source>
        <dbReference type="PIRSR" id="PIRSR604254-1"/>
    </source>
</evidence>
<proteinExistence type="predicted"/>
<feature type="transmembrane region" description="Helical" evidence="6">
    <location>
        <begin position="116"/>
        <end position="136"/>
    </location>
</feature>
<dbReference type="Pfam" id="PF03006">
    <property type="entry name" value="HlyIII"/>
    <property type="match status" value="1"/>
</dbReference>
<feature type="binding site" evidence="5">
    <location>
        <position position="211"/>
    </location>
    <ligand>
        <name>Zn(2+)</name>
        <dbReference type="ChEBI" id="CHEBI:29105"/>
    </ligand>
</feature>
<dbReference type="Proteomes" id="UP001152649">
    <property type="component" value="Unassembled WGS sequence"/>
</dbReference>
<evidence type="ECO:0000256" key="2">
    <source>
        <dbReference type="ARBA" id="ARBA00022692"/>
    </source>
</evidence>
<evidence type="ECO:0000313" key="8">
    <source>
        <dbReference type="Proteomes" id="UP001152649"/>
    </source>
</evidence>
<reference evidence="7" key="1">
    <citation type="submission" date="2021-07" db="EMBL/GenBank/DDBJ databases">
        <authorList>
            <person name="Branca A.L. A."/>
        </authorList>
    </citation>
    <scope>NUCLEOTIDE SEQUENCE</scope>
</reference>
<feature type="transmembrane region" description="Helical" evidence="6">
    <location>
        <begin position="59"/>
        <end position="76"/>
    </location>
</feature>
<organism evidence="7 8">
    <name type="scientific">Penicillium salamii</name>
    <dbReference type="NCBI Taxonomy" id="1612424"/>
    <lineage>
        <taxon>Eukaryota</taxon>
        <taxon>Fungi</taxon>
        <taxon>Dikarya</taxon>
        <taxon>Ascomycota</taxon>
        <taxon>Pezizomycotina</taxon>
        <taxon>Eurotiomycetes</taxon>
        <taxon>Eurotiomycetidae</taxon>
        <taxon>Eurotiales</taxon>
        <taxon>Aspergillaceae</taxon>
        <taxon>Penicillium</taxon>
    </lineage>
</organism>
<comment type="subcellular location">
    <subcellularLocation>
        <location evidence="1">Membrane</location>
        <topology evidence="1">Multi-pass membrane protein</topology>
    </subcellularLocation>
</comment>
<dbReference type="GO" id="GO:0046872">
    <property type="term" value="F:metal ion binding"/>
    <property type="evidence" value="ECO:0007669"/>
    <property type="project" value="UniProtKB-KW"/>
</dbReference>